<evidence type="ECO:0000256" key="1">
    <source>
        <dbReference type="SAM" id="MobiDB-lite"/>
    </source>
</evidence>
<protein>
    <submittedName>
        <fullName evidence="2">Uncharacterized protein</fullName>
    </submittedName>
</protein>
<dbReference type="Proteomes" id="UP000663845">
    <property type="component" value="Unassembled WGS sequence"/>
</dbReference>
<comment type="caution">
    <text evidence="2">The sequence shown here is derived from an EMBL/GenBank/DDBJ whole genome shotgun (WGS) entry which is preliminary data.</text>
</comment>
<organism evidence="2 3">
    <name type="scientific">Adineta steineri</name>
    <dbReference type="NCBI Taxonomy" id="433720"/>
    <lineage>
        <taxon>Eukaryota</taxon>
        <taxon>Metazoa</taxon>
        <taxon>Spiralia</taxon>
        <taxon>Gnathifera</taxon>
        <taxon>Rotifera</taxon>
        <taxon>Eurotatoria</taxon>
        <taxon>Bdelloidea</taxon>
        <taxon>Adinetida</taxon>
        <taxon>Adinetidae</taxon>
        <taxon>Adineta</taxon>
    </lineage>
</organism>
<feature type="compositionally biased region" description="Basic and acidic residues" evidence="1">
    <location>
        <begin position="170"/>
        <end position="181"/>
    </location>
</feature>
<evidence type="ECO:0000313" key="2">
    <source>
        <dbReference type="EMBL" id="CAF1194805.1"/>
    </source>
</evidence>
<proteinExistence type="predicted"/>
<dbReference type="EMBL" id="CAJNOG010000355">
    <property type="protein sequence ID" value="CAF1194805.1"/>
    <property type="molecule type" value="Genomic_DNA"/>
</dbReference>
<reference evidence="2" key="1">
    <citation type="submission" date="2021-02" db="EMBL/GenBank/DDBJ databases">
        <authorList>
            <person name="Nowell W R."/>
        </authorList>
    </citation>
    <scope>NUCLEOTIDE SEQUENCE</scope>
</reference>
<feature type="region of interest" description="Disordered" evidence="1">
    <location>
        <begin position="151"/>
        <end position="202"/>
    </location>
</feature>
<evidence type="ECO:0000313" key="3">
    <source>
        <dbReference type="Proteomes" id="UP000663845"/>
    </source>
</evidence>
<accession>A0A814W745</accession>
<dbReference type="AlphaFoldDB" id="A0A814W745"/>
<name>A0A814W745_9BILA</name>
<gene>
    <name evidence="2" type="ORF">JYZ213_LOCUS26555</name>
</gene>
<sequence>MLFSANEDSIRSLSEHNSELNVDQPINEITHPHSSSSSLTLDIEQTNNLLENKPIVYENESIIQQFSNEFSVGSATDVYATMRQCGGSHTTTLPFKRQIKTQPAVPEETLLARNEVDIKGQDGMIYKGRITVDKLPSVDLHKKNSVVLLAPPPLLRSRSDSHPLPSPHQHQRDSFGNDQERNSLSPTIPNLEPIIPRETSFT</sequence>